<dbReference type="GO" id="GO:0005789">
    <property type="term" value="C:endoplasmic reticulum membrane"/>
    <property type="evidence" value="ECO:0007669"/>
    <property type="project" value="UniProtKB-SubCell"/>
</dbReference>
<feature type="transmembrane region" description="Helical" evidence="11">
    <location>
        <begin position="88"/>
        <end position="111"/>
    </location>
</feature>
<evidence type="ECO:0000313" key="13">
    <source>
        <dbReference type="EMBL" id="KAF6048694.1"/>
    </source>
</evidence>
<dbReference type="Pfam" id="PF02517">
    <property type="entry name" value="Rce1-like"/>
    <property type="match status" value="1"/>
</dbReference>
<evidence type="ECO:0000256" key="5">
    <source>
        <dbReference type="ARBA" id="ARBA00022801"/>
    </source>
</evidence>
<dbReference type="InterPro" id="IPR039731">
    <property type="entry name" value="Rce1"/>
</dbReference>
<evidence type="ECO:0000256" key="9">
    <source>
        <dbReference type="ARBA" id="ARBA00047280"/>
    </source>
</evidence>
<dbReference type="Proteomes" id="UP000590412">
    <property type="component" value="Unassembled WGS sequence"/>
</dbReference>
<sequence length="266" mass="30826">MQMLYELLAFAIASSYVFAIYFRQPSDLKSKDRNDISVIRYRLQRVTLLCVGLVILVPLLVPRTFKDNIRQIGIIPSLTKSGSISTDFINIVYSLCFINILFASSIFQIFVEGYQSTIQNVFTTPMIYNFRDYIFAPITEELIYRGLVLLVVSKSCPNFIKYTPYLFGIAHFHHALQLYRKQTSNLSCIAVSTLFQFTYTSIFGYLANWIYFTTDFNLWCPILVHSFCNFYGFPTLTIDSKRPVVHAVYYLLVIGGIWHTYLEIAR</sequence>
<dbReference type="PANTHER" id="PTHR13046">
    <property type="entry name" value="PROTEASE U48 CAAX PRENYL PROTEASE RCE1"/>
    <property type="match status" value="1"/>
</dbReference>
<evidence type="ECO:0000256" key="11">
    <source>
        <dbReference type="SAM" id="Phobius"/>
    </source>
</evidence>
<evidence type="ECO:0000256" key="3">
    <source>
        <dbReference type="ARBA" id="ARBA00022670"/>
    </source>
</evidence>
<comment type="similarity">
    <text evidence="2">Belongs to the peptidase U48 family.</text>
</comment>
<name>A0A8X7NHA4_CANPA</name>
<dbReference type="AlphaFoldDB" id="A0A8X7NHA4"/>
<feature type="transmembrane region" description="Helical" evidence="11">
    <location>
        <begin position="244"/>
        <end position="261"/>
    </location>
</feature>
<evidence type="ECO:0000256" key="8">
    <source>
        <dbReference type="ARBA" id="ARBA00023136"/>
    </source>
</evidence>
<feature type="transmembrane region" description="Helical" evidence="11">
    <location>
        <begin position="188"/>
        <end position="210"/>
    </location>
</feature>
<feature type="transmembrane region" description="Helical" evidence="11">
    <location>
        <begin position="216"/>
        <end position="232"/>
    </location>
</feature>
<keyword evidence="4 11" id="KW-0812">Transmembrane</keyword>
<comment type="caution">
    <text evidence="13">The sequence shown here is derived from an EMBL/GenBank/DDBJ whole genome shotgun (WGS) entry which is preliminary data.</text>
</comment>
<proteinExistence type="inferred from homology"/>
<dbReference type="GO" id="GO:0071586">
    <property type="term" value="P:CAAX-box protein processing"/>
    <property type="evidence" value="ECO:0007669"/>
    <property type="project" value="InterPro"/>
</dbReference>
<feature type="transmembrane region" description="Helical" evidence="11">
    <location>
        <begin position="43"/>
        <end position="61"/>
    </location>
</feature>
<evidence type="ECO:0000259" key="12">
    <source>
        <dbReference type="Pfam" id="PF02517"/>
    </source>
</evidence>
<evidence type="ECO:0000256" key="6">
    <source>
        <dbReference type="ARBA" id="ARBA00022824"/>
    </source>
</evidence>
<accession>A0A8X7NHA4</accession>
<dbReference type="InterPro" id="IPR003675">
    <property type="entry name" value="Rce1/LyrA-like_dom"/>
</dbReference>
<comment type="catalytic activity">
    <reaction evidence="9">
        <text>Hydrolyzes the peptide bond -P2-(S-farnesyl or geranylgeranyl)C-P1'-P2'-P3'-COOH where P1' and P2' are amino acids with aliphatic sidechains and P3' is any C-terminal residue.</text>
        <dbReference type="EC" id="3.4.26.1"/>
    </reaction>
</comment>
<evidence type="ECO:0000256" key="2">
    <source>
        <dbReference type="ARBA" id="ARBA00006897"/>
    </source>
</evidence>
<protein>
    <recommendedName>
        <fullName evidence="10">intramembrane prenyl-peptidase Rce1</fullName>
        <ecNumber evidence="10">3.4.26.1</ecNumber>
    </recommendedName>
</protein>
<keyword evidence="6" id="KW-0256">Endoplasmic reticulum</keyword>
<dbReference type="EC" id="3.4.26.1" evidence="10"/>
<comment type="subcellular location">
    <subcellularLocation>
        <location evidence="1">Endoplasmic reticulum membrane</location>
        <topology evidence="1">Multi-pass membrane protein</topology>
    </subcellularLocation>
</comment>
<evidence type="ECO:0000256" key="10">
    <source>
        <dbReference type="ARBA" id="ARBA00049729"/>
    </source>
</evidence>
<organism evidence="13 14">
    <name type="scientific">Candida parapsilosis</name>
    <name type="common">Yeast</name>
    <dbReference type="NCBI Taxonomy" id="5480"/>
    <lineage>
        <taxon>Eukaryota</taxon>
        <taxon>Fungi</taxon>
        <taxon>Dikarya</taxon>
        <taxon>Ascomycota</taxon>
        <taxon>Saccharomycotina</taxon>
        <taxon>Pichiomycetes</taxon>
        <taxon>Debaryomycetaceae</taxon>
        <taxon>Candida/Lodderomyces clade</taxon>
        <taxon>Candida</taxon>
    </lineage>
</organism>
<evidence type="ECO:0000256" key="7">
    <source>
        <dbReference type="ARBA" id="ARBA00022989"/>
    </source>
</evidence>
<gene>
    <name evidence="13" type="ORF">FOB60_004078</name>
</gene>
<evidence type="ECO:0000256" key="1">
    <source>
        <dbReference type="ARBA" id="ARBA00004477"/>
    </source>
</evidence>
<dbReference type="PANTHER" id="PTHR13046:SF0">
    <property type="entry name" value="CAAX PRENYL PROTEASE 2"/>
    <property type="match status" value="1"/>
</dbReference>
<reference evidence="13" key="1">
    <citation type="submission" date="2020-03" db="EMBL/GenBank/DDBJ databases">
        <title>FDA dAtabase for Regulatory Grade micrObial Sequences (FDA-ARGOS): Supporting development and validation of Infectious Disease Dx tests.</title>
        <authorList>
            <person name="Campos J."/>
            <person name="Goldberg B."/>
            <person name="Tallon L."/>
            <person name="Sadzewicz L."/>
            <person name="Vavikolanu K."/>
            <person name="Mehta A."/>
            <person name="Aluvathingal J."/>
            <person name="Nadendla S."/>
            <person name="Nandy P."/>
            <person name="Geyer C."/>
            <person name="Yan Y."/>
            <person name="Sichtig H."/>
        </authorList>
    </citation>
    <scope>NUCLEOTIDE SEQUENCE [LARGE SCALE GENOMIC DNA]</scope>
    <source>
        <strain evidence="13">FDAARGOS_652</strain>
    </source>
</reference>
<keyword evidence="5" id="KW-0378">Hydrolase</keyword>
<dbReference type="EMBL" id="JABWAB010000006">
    <property type="protein sequence ID" value="KAF6048694.1"/>
    <property type="molecule type" value="Genomic_DNA"/>
</dbReference>
<keyword evidence="7 11" id="KW-1133">Transmembrane helix</keyword>
<feature type="domain" description="CAAX prenyl protease 2/Lysostaphin resistance protein A-like" evidence="12">
    <location>
        <begin position="129"/>
        <end position="230"/>
    </location>
</feature>
<keyword evidence="8 11" id="KW-0472">Membrane</keyword>
<dbReference type="GO" id="GO:0004222">
    <property type="term" value="F:metalloendopeptidase activity"/>
    <property type="evidence" value="ECO:0007669"/>
    <property type="project" value="InterPro"/>
</dbReference>
<evidence type="ECO:0000313" key="14">
    <source>
        <dbReference type="Proteomes" id="UP000590412"/>
    </source>
</evidence>
<evidence type="ECO:0000256" key="4">
    <source>
        <dbReference type="ARBA" id="ARBA00022692"/>
    </source>
</evidence>
<keyword evidence="3 13" id="KW-0645">Protease</keyword>